<gene>
    <name evidence="1" type="ORF">VP01_9174g1</name>
</gene>
<dbReference type="AlphaFoldDB" id="A0A0L6U808"/>
<comment type="caution">
    <text evidence="1">The sequence shown here is derived from an EMBL/GenBank/DDBJ whole genome shotgun (WGS) entry which is preliminary data.</text>
</comment>
<keyword evidence="2" id="KW-1185">Reference proteome</keyword>
<reference evidence="1 2" key="1">
    <citation type="submission" date="2015-08" db="EMBL/GenBank/DDBJ databases">
        <title>Next Generation Sequencing and Analysis of the Genome of Puccinia sorghi L Schw, the Causal Agent of Maize Common Rust.</title>
        <authorList>
            <person name="Rochi L."/>
            <person name="Burguener G."/>
            <person name="Darino M."/>
            <person name="Turjanski A."/>
            <person name="Kreff E."/>
            <person name="Dieguez M.J."/>
            <person name="Sacco F."/>
        </authorList>
    </citation>
    <scope>NUCLEOTIDE SEQUENCE [LARGE SCALE GENOMIC DNA]</scope>
    <source>
        <strain evidence="1 2">RO10H11247</strain>
    </source>
</reference>
<dbReference type="EMBL" id="LAVV01014798">
    <property type="protein sequence ID" value="KNZ44427.1"/>
    <property type="molecule type" value="Genomic_DNA"/>
</dbReference>
<accession>A0A0L6U808</accession>
<name>A0A0L6U808_9BASI</name>
<organism evidence="1 2">
    <name type="scientific">Puccinia sorghi</name>
    <dbReference type="NCBI Taxonomy" id="27349"/>
    <lineage>
        <taxon>Eukaryota</taxon>
        <taxon>Fungi</taxon>
        <taxon>Dikarya</taxon>
        <taxon>Basidiomycota</taxon>
        <taxon>Pucciniomycotina</taxon>
        <taxon>Pucciniomycetes</taxon>
        <taxon>Pucciniales</taxon>
        <taxon>Pucciniaceae</taxon>
        <taxon>Puccinia</taxon>
    </lineage>
</organism>
<dbReference type="Proteomes" id="UP000037035">
    <property type="component" value="Unassembled WGS sequence"/>
</dbReference>
<sequence>GFPNWGIISSLHTFRSEFMRCATKNNSSTFPRLMGWIEQVEAGIGFFSTANNVALLLNNMAGTKIFHLIVGVAPREEGIELEQLDGLRSLNQRERKLARMRKEPEGKALLATVGAGGGG</sequence>
<feature type="non-terminal residue" evidence="1">
    <location>
        <position position="119"/>
    </location>
</feature>
<evidence type="ECO:0000313" key="2">
    <source>
        <dbReference type="Proteomes" id="UP000037035"/>
    </source>
</evidence>
<feature type="non-terminal residue" evidence="1">
    <location>
        <position position="1"/>
    </location>
</feature>
<protein>
    <submittedName>
        <fullName evidence="1">Uncharacterized protein</fullName>
    </submittedName>
</protein>
<dbReference type="VEuPathDB" id="FungiDB:VP01_9174g1"/>
<evidence type="ECO:0000313" key="1">
    <source>
        <dbReference type="EMBL" id="KNZ44427.1"/>
    </source>
</evidence>
<proteinExistence type="predicted"/>